<dbReference type="GO" id="GO:0006950">
    <property type="term" value="P:response to stress"/>
    <property type="evidence" value="ECO:0007669"/>
    <property type="project" value="UniProtKB-ARBA"/>
</dbReference>
<evidence type="ECO:0000313" key="8">
    <source>
        <dbReference type="Ensembl" id="ENSSLDP00000010452.1"/>
    </source>
</evidence>
<protein>
    <submittedName>
        <fullName evidence="8">WD repeat domain, phosphoinositide interacting 1</fullName>
    </submittedName>
</protein>
<dbReference type="GO" id="GO:0032266">
    <property type="term" value="F:phosphatidylinositol-3-phosphate binding"/>
    <property type="evidence" value="ECO:0007669"/>
    <property type="project" value="UniProtKB-ARBA"/>
</dbReference>
<keyword evidence="2" id="KW-0853">WD repeat</keyword>
<reference evidence="8" key="2">
    <citation type="submission" date="2025-09" db="UniProtKB">
        <authorList>
            <consortium name="Ensembl"/>
        </authorList>
    </citation>
    <scope>IDENTIFICATION</scope>
</reference>
<name>A0A3B4X452_SERLL</name>
<evidence type="ECO:0000256" key="1">
    <source>
        <dbReference type="ARBA" id="ARBA00004623"/>
    </source>
</evidence>
<dbReference type="Ensembl" id="ENSSLDT00000010834.1">
    <property type="protein sequence ID" value="ENSSLDP00000010452.1"/>
    <property type="gene ID" value="ENSSLDG00000008327.1"/>
</dbReference>
<evidence type="ECO:0000256" key="7">
    <source>
        <dbReference type="ARBA" id="ARBA00025740"/>
    </source>
</evidence>
<dbReference type="SUPFAM" id="SSF50978">
    <property type="entry name" value="WD40 repeat-like"/>
    <property type="match status" value="1"/>
</dbReference>
<evidence type="ECO:0000313" key="9">
    <source>
        <dbReference type="Proteomes" id="UP000261360"/>
    </source>
</evidence>
<evidence type="ECO:0000256" key="2">
    <source>
        <dbReference type="ARBA" id="ARBA00022574"/>
    </source>
</evidence>
<dbReference type="Pfam" id="PF21032">
    <property type="entry name" value="PROPPIN"/>
    <property type="match status" value="1"/>
</dbReference>
<dbReference type="InterPro" id="IPR048720">
    <property type="entry name" value="PROPPIN"/>
</dbReference>
<evidence type="ECO:0000256" key="5">
    <source>
        <dbReference type="ARBA" id="ARBA00023121"/>
    </source>
</evidence>
<dbReference type="PANTHER" id="PTHR11227">
    <property type="entry name" value="WD-REPEAT PROTEIN INTERACTING WITH PHOSPHOINOSIDES WIPI -RELATED"/>
    <property type="match status" value="1"/>
</dbReference>
<reference evidence="8" key="1">
    <citation type="submission" date="2025-08" db="UniProtKB">
        <authorList>
            <consortium name="Ensembl"/>
        </authorList>
    </citation>
    <scope>IDENTIFICATION</scope>
</reference>
<evidence type="ECO:0000256" key="3">
    <source>
        <dbReference type="ARBA" id="ARBA00022737"/>
    </source>
</evidence>
<evidence type="ECO:0000256" key="4">
    <source>
        <dbReference type="ARBA" id="ARBA00023006"/>
    </source>
</evidence>
<dbReference type="Gene3D" id="2.130.10.10">
    <property type="entry name" value="YVTN repeat-like/Quinoprotein amine dehydrogenase"/>
    <property type="match status" value="1"/>
</dbReference>
<dbReference type="SMART" id="SM00320">
    <property type="entry name" value="WD40"/>
    <property type="match status" value="3"/>
</dbReference>
<dbReference type="STRING" id="1841481.ENSSLDP00000010452"/>
<keyword evidence="6" id="KW-0472">Membrane</keyword>
<keyword evidence="5" id="KW-0446">Lipid-binding</keyword>
<dbReference type="GO" id="GO:0034497">
    <property type="term" value="P:protein localization to phagophore assembly site"/>
    <property type="evidence" value="ECO:0007669"/>
    <property type="project" value="UniProtKB-ARBA"/>
</dbReference>
<evidence type="ECO:0000256" key="6">
    <source>
        <dbReference type="ARBA" id="ARBA00023136"/>
    </source>
</evidence>
<dbReference type="InterPro" id="IPR001680">
    <property type="entry name" value="WD40_rpt"/>
</dbReference>
<keyword evidence="9" id="KW-1185">Reference proteome</keyword>
<comment type="subcellular location">
    <subcellularLocation>
        <location evidence="1">Preautophagosomal structure membrane</location>
        <topology evidence="1">Peripheral membrane protein</topology>
    </subcellularLocation>
</comment>
<proteinExistence type="inferred from homology"/>
<dbReference type="GO" id="GO:0034045">
    <property type="term" value="C:phagophore assembly site membrane"/>
    <property type="evidence" value="ECO:0007669"/>
    <property type="project" value="UniProtKB-SubCell"/>
</dbReference>
<dbReference type="InterPro" id="IPR015943">
    <property type="entry name" value="WD40/YVTN_repeat-like_dom_sf"/>
</dbReference>
<comment type="similarity">
    <text evidence="7">Belongs to the WD repeat PROPPIN family.</text>
</comment>
<organism evidence="8 9">
    <name type="scientific">Seriola lalandi dorsalis</name>
    <dbReference type="NCBI Taxonomy" id="1841481"/>
    <lineage>
        <taxon>Eukaryota</taxon>
        <taxon>Metazoa</taxon>
        <taxon>Chordata</taxon>
        <taxon>Craniata</taxon>
        <taxon>Vertebrata</taxon>
        <taxon>Euteleostomi</taxon>
        <taxon>Actinopterygii</taxon>
        <taxon>Neopterygii</taxon>
        <taxon>Teleostei</taxon>
        <taxon>Neoteleostei</taxon>
        <taxon>Acanthomorphata</taxon>
        <taxon>Carangaria</taxon>
        <taxon>Carangiformes</taxon>
        <taxon>Carangidae</taxon>
        <taxon>Seriola</taxon>
    </lineage>
</organism>
<dbReference type="GeneTree" id="ENSGT00940000156833"/>
<keyword evidence="3" id="KW-0677">Repeat</keyword>
<sequence>MEIGEGTGGSGGPDGPGLRFGCASFNQDSTSLALGTKTGYKLFSLTMVDKLDCIHESAETPDVYIVERLFSSSLVVVVSISMPQRMNIYHFKKGTEICNYSYPNNILAVKLNRQRLVVCLEESIYIHNIKDMKLLKTLLNTPSNPSGLCALSINHSNSYLAYPGSATIGEIIVYDANNLHTVTLIPAHDSPVAALTFNTPATKLASASERGTVIRVFSIPEGLRLFEFRRGMKRYVNISSLSFSPDGQFLCASSNTETVHIFKLEQLGPSGGDEAATWTAYMGKMFSAASSYLPAQVSGMMSQDRAFATVHLVTSGQRNVCTLAMIQKLPRLLVATANGHLFIYNVDPLDGGECTLSQGSEFTGPAQACPSYAATAALPASGPVTATLTGYSEDGGAKKGEVIPEHEFAAGPVCLDDENEFPPVSIQKC</sequence>
<keyword evidence="4" id="KW-0072">Autophagy</keyword>
<accession>A0A3B4X452</accession>
<dbReference type="AlphaFoldDB" id="A0A3B4X452"/>
<dbReference type="FunFam" id="2.130.10.10:FF:000145">
    <property type="entry name" value="WD repeat domain phosphoinositide-interacting protein 2"/>
    <property type="match status" value="1"/>
</dbReference>
<dbReference type="InterPro" id="IPR036322">
    <property type="entry name" value="WD40_repeat_dom_sf"/>
</dbReference>
<dbReference type="Proteomes" id="UP000261360">
    <property type="component" value="Unplaced"/>
</dbReference>